<name>A0A2G9TXB3_TELCI</name>
<sequence length="199" mass="22179">MTTPGKLCRIRGLAWAKPDLRTVQTIPAPPMTTPFHLAEVVLPRLIQCDGACSTWAPEDYIIQFGLCDHNICFRCYENEESISLTNDGSRGCCNRECVERARAELAMKTPPIENPALAGAMGGGKYTMFPGTKKPSAQRGEKTGGKDRRRRRSDLKSWRTLEEAASDVSFLGYYDDARLQEMAETMRAAAVDQQNRQVC</sequence>
<gene>
    <name evidence="2" type="ORF">TELCIR_15862</name>
</gene>
<dbReference type="EMBL" id="KZ351933">
    <property type="protein sequence ID" value="PIO62575.1"/>
    <property type="molecule type" value="Genomic_DNA"/>
</dbReference>
<accession>A0A2G9TXB3</accession>
<evidence type="ECO:0000313" key="2">
    <source>
        <dbReference type="EMBL" id="PIO62575.1"/>
    </source>
</evidence>
<reference evidence="2 3" key="1">
    <citation type="submission" date="2015-09" db="EMBL/GenBank/DDBJ databases">
        <title>Draft genome of the parasitic nematode Teladorsagia circumcincta isolate WARC Sus (inbred).</title>
        <authorList>
            <person name="Mitreva M."/>
        </authorList>
    </citation>
    <scope>NUCLEOTIDE SEQUENCE [LARGE SCALE GENOMIC DNA]</scope>
    <source>
        <strain evidence="2 3">S</strain>
    </source>
</reference>
<feature type="region of interest" description="Disordered" evidence="1">
    <location>
        <begin position="124"/>
        <end position="155"/>
    </location>
</feature>
<evidence type="ECO:0000313" key="3">
    <source>
        <dbReference type="Proteomes" id="UP000230423"/>
    </source>
</evidence>
<evidence type="ECO:0000256" key="1">
    <source>
        <dbReference type="SAM" id="MobiDB-lite"/>
    </source>
</evidence>
<dbReference type="PANTHER" id="PTHR31430:SF4">
    <property type="entry name" value="RING-TYPE DOMAIN-CONTAINING PROTEIN"/>
    <property type="match status" value="1"/>
</dbReference>
<proteinExistence type="predicted"/>
<dbReference type="Proteomes" id="UP000230423">
    <property type="component" value="Unassembled WGS sequence"/>
</dbReference>
<organism evidence="2 3">
    <name type="scientific">Teladorsagia circumcincta</name>
    <name type="common">Brown stomach worm</name>
    <name type="synonym">Ostertagia circumcincta</name>
    <dbReference type="NCBI Taxonomy" id="45464"/>
    <lineage>
        <taxon>Eukaryota</taxon>
        <taxon>Metazoa</taxon>
        <taxon>Ecdysozoa</taxon>
        <taxon>Nematoda</taxon>
        <taxon>Chromadorea</taxon>
        <taxon>Rhabditida</taxon>
        <taxon>Rhabditina</taxon>
        <taxon>Rhabditomorpha</taxon>
        <taxon>Strongyloidea</taxon>
        <taxon>Trichostrongylidae</taxon>
        <taxon>Teladorsagia</taxon>
    </lineage>
</organism>
<keyword evidence="3" id="KW-1185">Reference proteome</keyword>
<dbReference type="OrthoDB" id="5844608at2759"/>
<dbReference type="PANTHER" id="PTHR31430">
    <property type="entry name" value="PROTEIN CBG22332-RELATED"/>
    <property type="match status" value="1"/>
</dbReference>
<protein>
    <submittedName>
        <fullName evidence="2">Uncharacterized protein</fullName>
    </submittedName>
</protein>
<dbReference type="AlphaFoldDB" id="A0A2G9TXB3"/>